<evidence type="ECO:0000313" key="4">
    <source>
        <dbReference type="Proteomes" id="UP000801492"/>
    </source>
</evidence>
<dbReference type="EMBL" id="VTPC01008868">
    <property type="protein sequence ID" value="KAF2892216.1"/>
    <property type="molecule type" value="Genomic_DNA"/>
</dbReference>
<comment type="caution">
    <text evidence="3">The sequence shown here is derived from an EMBL/GenBank/DDBJ whole genome shotgun (WGS) entry which is preliminary data.</text>
</comment>
<gene>
    <name evidence="3" type="ORF">ILUMI_13960</name>
</gene>
<feature type="compositionally biased region" description="Low complexity" evidence="2">
    <location>
        <begin position="14"/>
        <end position="23"/>
    </location>
</feature>
<proteinExistence type="predicted"/>
<dbReference type="AlphaFoldDB" id="A0A8K0GAX6"/>
<feature type="region of interest" description="Disordered" evidence="2">
    <location>
        <begin position="1"/>
        <end position="43"/>
    </location>
</feature>
<reference evidence="3" key="1">
    <citation type="submission" date="2019-08" db="EMBL/GenBank/DDBJ databases">
        <title>The genome of the North American firefly Photinus pyralis.</title>
        <authorList>
            <consortium name="Photinus pyralis genome working group"/>
            <person name="Fallon T.R."/>
            <person name="Sander Lower S.E."/>
            <person name="Weng J.-K."/>
        </authorList>
    </citation>
    <scope>NUCLEOTIDE SEQUENCE</scope>
    <source>
        <strain evidence="3">TRF0915ILg1</strain>
        <tissue evidence="3">Whole body</tissue>
    </source>
</reference>
<dbReference type="OrthoDB" id="10050612at2759"/>
<name>A0A8K0GAX6_IGNLU</name>
<sequence>MCGVTNPPEENNESNEAMESSDNSLEENFNEEDVDDVDEDDDDLTFEELQAIDNKLDELNLALDAMESKRDQIHEQLIELLESSREIRKELQEEHAMHTDS</sequence>
<protein>
    <submittedName>
        <fullName evidence="3">Uncharacterized protein</fullName>
    </submittedName>
</protein>
<dbReference type="Proteomes" id="UP000801492">
    <property type="component" value="Unassembled WGS sequence"/>
</dbReference>
<dbReference type="Pfam" id="PF03670">
    <property type="entry name" value="UPF0184"/>
    <property type="match status" value="1"/>
</dbReference>
<evidence type="ECO:0000313" key="3">
    <source>
        <dbReference type="EMBL" id="KAF2892216.1"/>
    </source>
</evidence>
<keyword evidence="1" id="KW-0175">Coiled coil</keyword>
<organism evidence="3 4">
    <name type="scientific">Ignelater luminosus</name>
    <name type="common">Cucubano</name>
    <name type="synonym">Pyrophorus luminosus</name>
    <dbReference type="NCBI Taxonomy" id="2038154"/>
    <lineage>
        <taxon>Eukaryota</taxon>
        <taxon>Metazoa</taxon>
        <taxon>Ecdysozoa</taxon>
        <taxon>Arthropoda</taxon>
        <taxon>Hexapoda</taxon>
        <taxon>Insecta</taxon>
        <taxon>Pterygota</taxon>
        <taxon>Neoptera</taxon>
        <taxon>Endopterygota</taxon>
        <taxon>Coleoptera</taxon>
        <taxon>Polyphaga</taxon>
        <taxon>Elateriformia</taxon>
        <taxon>Elateroidea</taxon>
        <taxon>Elateridae</taxon>
        <taxon>Agrypninae</taxon>
        <taxon>Pyrophorini</taxon>
        <taxon>Ignelater</taxon>
    </lineage>
</organism>
<accession>A0A8K0GAX6</accession>
<evidence type="ECO:0000256" key="2">
    <source>
        <dbReference type="SAM" id="MobiDB-lite"/>
    </source>
</evidence>
<keyword evidence="4" id="KW-1185">Reference proteome</keyword>
<feature type="coiled-coil region" evidence="1">
    <location>
        <begin position="49"/>
        <end position="94"/>
    </location>
</feature>
<feature type="compositionally biased region" description="Acidic residues" evidence="2">
    <location>
        <begin position="24"/>
        <end position="43"/>
    </location>
</feature>
<evidence type="ECO:0000256" key="1">
    <source>
        <dbReference type="SAM" id="Coils"/>
    </source>
</evidence>